<reference evidence="1 2" key="1">
    <citation type="submission" date="2017-11" db="EMBL/GenBank/DDBJ databases">
        <title>Rhodohalobacter 15182 sp. nov., isolated from a salt lake.</title>
        <authorList>
            <person name="Han S."/>
        </authorList>
    </citation>
    <scope>NUCLEOTIDE SEQUENCE [LARGE SCALE GENOMIC DNA]</scope>
    <source>
        <strain evidence="1 2">15182</strain>
    </source>
</reference>
<sequence length="82" mass="9127">MNVKALKNSPPFQGGDLGVVETKIGSSLKPVFIKATSPNPSLLRRGESNSRFLCRAQVNIHFVGQFKDRQHSDYSILNQGLW</sequence>
<name>A0A2N0VGM8_9BACT</name>
<gene>
    <name evidence="1" type="ORF">CWD77_12060</name>
</gene>
<organism evidence="1 2">
    <name type="scientific">Rhodohalobacter barkolensis</name>
    <dbReference type="NCBI Taxonomy" id="2053187"/>
    <lineage>
        <taxon>Bacteria</taxon>
        <taxon>Pseudomonadati</taxon>
        <taxon>Balneolota</taxon>
        <taxon>Balneolia</taxon>
        <taxon>Balneolales</taxon>
        <taxon>Balneolaceae</taxon>
        <taxon>Rhodohalobacter</taxon>
    </lineage>
</organism>
<dbReference type="EMBL" id="PISP01000003">
    <property type="protein sequence ID" value="PKD43337.1"/>
    <property type="molecule type" value="Genomic_DNA"/>
</dbReference>
<evidence type="ECO:0000313" key="2">
    <source>
        <dbReference type="Proteomes" id="UP000233398"/>
    </source>
</evidence>
<keyword evidence="2" id="KW-1185">Reference proteome</keyword>
<proteinExistence type="predicted"/>
<evidence type="ECO:0000313" key="1">
    <source>
        <dbReference type="EMBL" id="PKD43337.1"/>
    </source>
</evidence>
<dbReference type="AlphaFoldDB" id="A0A2N0VGM8"/>
<accession>A0A2N0VGM8</accession>
<dbReference type="Proteomes" id="UP000233398">
    <property type="component" value="Unassembled WGS sequence"/>
</dbReference>
<comment type="caution">
    <text evidence="1">The sequence shown here is derived from an EMBL/GenBank/DDBJ whole genome shotgun (WGS) entry which is preliminary data.</text>
</comment>
<protein>
    <submittedName>
        <fullName evidence="1">Uncharacterized protein</fullName>
    </submittedName>
</protein>